<dbReference type="Pfam" id="PF02518">
    <property type="entry name" value="HATPase_c"/>
    <property type="match status" value="1"/>
</dbReference>
<keyword evidence="5" id="KW-0418">Kinase</keyword>
<dbReference type="InterPro" id="IPR001610">
    <property type="entry name" value="PAC"/>
</dbReference>
<dbReference type="InterPro" id="IPR052162">
    <property type="entry name" value="Sensor_kinase/Photoreceptor"/>
</dbReference>
<feature type="domain" description="Histidine kinase" evidence="6">
    <location>
        <begin position="837"/>
        <end position="1050"/>
    </location>
</feature>
<dbReference type="Gene3D" id="1.10.287.130">
    <property type="match status" value="1"/>
</dbReference>
<dbReference type="Proteomes" id="UP000647133">
    <property type="component" value="Unassembled WGS sequence"/>
</dbReference>
<dbReference type="InterPro" id="IPR003594">
    <property type="entry name" value="HATPase_dom"/>
</dbReference>
<dbReference type="PRINTS" id="PR00344">
    <property type="entry name" value="BCTRLSENSOR"/>
</dbReference>
<dbReference type="SUPFAM" id="SSF47384">
    <property type="entry name" value="Homodimeric domain of signal transducing histidine kinase"/>
    <property type="match status" value="1"/>
</dbReference>
<dbReference type="EMBL" id="JACYTQ010000002">
    <property type="protein sequence ID" value="MBD8488821.1"/>
    <property type="molecule type" value="Genomic_DNA"/>
</dbReference>
<evidence type="ECO:0000256" key="3">
    <source>
        <dbReference type="ARBA" id="ARBA00022553"/>
    </source>
</evidence>
<gene>
    <name evidence="9" type="ORF">IFO69_08705</name>
</gene>
<evidence type="ECO:0000256" key="5">
    <source>
        <dbReference type="ARBA" id="ARBA00022777"/>
    </source>
</evidence>
<dbReference type="InterPro" id="IPR036890">
    <property type="entry name" value="HATPase_C_sf"/>
</dbReference>
<dbReference type="SMART" id="SM00387">
    <property type="entry name" value="HATPase_c"/>
    <property type="match status" value="1"/>
</dbReference>
<name>A0ABR9AJA2_9BACT</name>
<protein>
    <recommendedName>
        <fullName evidence="2">histidine kinase</fullName>
        <ecNumber evidence="2">2.7.13.3</ecNumber>
    </recommendedName>
</protein>
<organism evidence="9 10">
    <name type="scientific">Echinicola arenosa</name>
    <dbReference type="NCBI Taxonomy" id="2774144"/>
    <lineage>
        <taxon>Bacteria</taxon>
        <taxon>Pseudomonadati</taxon>
        <taxon>Bacteroidota</taxon>
        <taxon>Cytophagia</taxon>
        <taxon>Cytophagales</taxon>
        <taxon>Cyclobacteriaceae</taxon>
        <taxon>Echinicola</taxon>
    </lineage>
</organism>
<keyword evidence="4" id="KW-0808">Transferase</keyword>
<dbReference type="InterPro" id="IPR036097">
    <property type="entry name" value="HisK_dim/P_sf"/>
</dbReference>
<dbReference type="PROSITE" id="PS50109">
    <property type="entry name" value="HIS_KIN"/>
    <property type="match status" value="1"/>
</dbReference>
<dbReference type="NCBIfam" id="TIGR00229">
    <property type="entry name" value="sensory_box"/>
    <property type="match status" value="1"/>
</dbReference>
<proteinExistence type="predicted"/>
<dbReference type="InterPro" id="IPR004358">
    <property type="entry name" value="Sig_transdc_His_kin-like_C"/>
</dbReference>
<sequence length="1065" mass="122746">MTLPKPSLGHIFNIFKQNKTLSSILFTQQGTCFPVLLEGNIVKEQKAENYLINLIMIPQLEKPGIKNLWMIQLSTGLLFSSSLNKCPSRLKIGSALPNHFHNHYPHISEAVFQDFITNDQEGQLDLQHHGQILEKEFLFDSEYCSLIVHSPAIGNRFQKFITEQKDQMVQHNSRAIYYEHELGDSQIHWSGAYVDIVGYPREEFTEVNIQRWVEMIHPEDLKHLKTGFEKDFKLDNPYDTFYRLKHKEGHYLYVQDIARVFVDEKTGKKIILGSITDISGLKNIEKKLLENRYILNELSSIMPGMIYMFKRSQAGKHEFMFVSEGVKEIFGVTSKYFSQHFRKLKNRIHPDDLQSIIDANQNATNSKKLELNFRILNPDETIKWVFCSSSLLKEQNGQDIWAGYILDISYTKKKEEEAKSNYMRYKQSFDNNPLAIFHYDKDGIILKVNKTLIKKAKIEKEERMLGKSIHNLYKKSPIYPYLLKGIESGYADYEGSFNSYFSKTHFYINLKIRKLEFDNGYEAAIDDITEKDFVQCVLNDVATISAQFSDVDFFNELVKLLSKKLNLKYCLIGEYIPHARSIQTTAIAKKGKIIPNFTYSLQHTPCETAISDRKREVVMISNGVAEQYPKDLFLIEENITSYCSTGINDKNGRKIGILVLADSKPMHNEDGIINIVSILGDRAGAELQRIRYEKKLLESQQLYKSIAENFPRGTVDVLDKNFRYIYTEGSEYQKIGMDPKELIGTYHLMKYDAVTSLKAKKELDKVLIGQTVVYEINFNGESYKKTGVPLINKQGEVDRILLVTQNISESKSAEEEREKLIKDLSSHNDELQRFAYIVSHNLRAPIVNITSLLDLLNEDDLADPNNVELIDSLKTSVAILNATLMDLIEVVSIKKEKIRKVETVNFESLINNLEKSLFKQLKEAKVIVKRDFAINEINYVQSHLENFFLNFMTNAIKYSHPERNTEIHIKTKMNGDNCIISFSDNGIGIDLEKYGDRIFGLYQRFHTHVEGKGLGLYLVREQIRSLDGDIHIKSEVGKGTTFTITIKNLPHPDQESIEFGQENKQ</sequence>
<evidence type="ECO:0000256" key="1">
    <source>
        <dbReference type="ARBA" id="ARBA00000085"/>
    </source>
</evidence>
<dbReference type="PANTHER" id="PTHR43304:SF1">
    <property type="entry name" value="PAC DOMAIN-CONTAINING PROTEIN"/>
    <property type="match status" value="1"/>
</dbReference>
<evidence type="ECO:0000256" key="2">
    <source>
        <dbReference type="ARBA" id="ARBA00012438"/>
    </source>
</evidence>
<dbReference type="Gene3D" id="3.30.450.20">
    <property type="entry name" value="PAS domain"/>
    <property type="match status" value="4"/>
</dbReference>
<dbReference type="SMART" id="SM00091">
    <property type="entry name" value="PAS"/>
    <property type="match status" value="3"/>
</dbReference>
<dbReference type="SMART" id="SM00086">
    <property type="entry name" value="PAC"/>
    <property type="match status" value="2"/>
</dbReference>
<dbReference type="Gene3D" id="3.30.565.10">
    <property type="entry name" value="Histidine kinase-like ATPase, C-terminal domain"/>
    <property type="match status" value="1"/>
</dbReference>
<dbReference type="Pfam" id="PF08447">
    <property type="entry name" value="PAS_3"/>
    <property type="match status" value="2"/>
</dbReference>
<accession>A0ABR9AJA2</accession>
<evidence type="ECO:0000259" key="6">
    <source>
        <dbReference type="PROSITE" id="PS50109"/>
    </source>
</evidence>
<evidence type="ECO:0000259" key="7">
    <source>
        <dbReference type="PROSITE" id="PS50112"/>
    </source>
</evidence>
<dbReference type="InterPro" id="IPR005467">
    <property type="entry name" value="His_kinase_dom"/>
</dbReference>
<feature type="domain" description="PAS" evidence="7">
    <location>
        <begin position="187"/>
        <end position="235"/>
    </location>
</feature>
<dbReference type="PROSITE" id="PS50112">
    <property type="entry name" value="PAS"/>
    <property type="match status" value="1"/>
</dbReference>
<comment type="caution">
    <text evidence="9">The sequence shown here is derived from an EMBL/GenBank/DDBJ whole genome shotgun (WGS) entry which is preliminary data.</text>
</comment>
<reference evidence="9 10" key="1">
    <citation type="submission" date="2020-09" db="EMBL/GenBank/DDBJ databases">
        <title>Echinicola sp. CAU 1574 isolated from sand of Sido Beach.</title>
        <authorList>
            <person name="Kim W."/>
        </authorList>
    </citation>
    <scope>NUCLEOTIDE SEQUENCE [LARGE SCALE GENOMIC DNA]</scope>
    <source>
        <strain evidence="9 10">CAU 1574</strain>
    </source>
</reference>
<evidence type="ECO:0000313" key="10">
    <source>
        <dbReference type="Proteomes" id="UP000647133"/>
    </source>
</evidence>
<feature type="domain" description="PAC" evidence="8">
    <location>
        <begin position="238"/>
        <end position="290"/>
    </location>
</feature>
<dbReference type="EC" id="2.7.13.3" evidence="2"/>
<dbReference type="PANTHER" id="PTHR43304">
    <property type="entry name" value="PHYTOCHROME-LIKE PROTEIN CPH1"/>
    <property type="match status" value="1"/>
</dbReference>
<dbReference type="CDD" id="cd00130">
    <property type="entry name" value="PAS"/>
    <property type="match status" value="2"/>
</dbReference>
<dbReference type="InterPro" id="IPR000014">
    <property type="entry name" value="PAS"/>
</dbReference>
<dbReference type="Pfam" id="PF13426">
    <property type="entry name" value="PAS_9"/>
    <property type="match status" value="1"/>
</dbReference>
<evidence type="ECO:0000259" key="8">
    <source>
        <dbReference type="PROSITE" id="PS50113"/>
    </source>
</evidence>
<comment type="catalytic activity">
    <reaction evidence="1">
        <text>ATP + protein L-histidine = ADP + protein N-phospho-L-histidine.</text>
        <dbReference type="EC" id="2.7.13.3"/>
    </reaction>
</comment>
<keyword evidence="3" id="KW-0597">Phosphoprotein</keyword>
<evidence type="ECO:0000256" key="4">
    <source>
        <dbReference type="ARBA" id="ARBA00022679"/>
    </source>
</evidence>
<dbReference type="SUPFAM" id="SSF55874">
    <property type="entry name" value="ATPase domain of HSP90 chaperone/DNA topoisomerase II/histidine kinase"/>
    <property type="match status" value="1"/>
</dbReference>
<evidence type="ECO:0000313" key="9">
    <source>
        <dbReference type="EMBL" id="MBD8488821.1"/>
    </source>
</evidence>
<dbReference type="PROSITE" id="PS50113">
    <property type="entry name" value="PAC"/>
    <property type="match status" value="1"/>
</dbReference>
<dbReference type="SUPFAM" id="SSF55781">
    <property type="entry name" value="GAF domain-like"/>
    <property type="match status" value="1"/>
</dbReference>
<dbReference type="RefSeq" id="WP_192009670.1">
    <property type="nucleotide sequence ID" value="NZ_JACYTQ010000002.1"/>
</dbReference>
<dbReference type="InterPro" id="IPR013655">
    <property type="entry name" value="PAS_fold_3"/>
</dbReference>
<dbReference type="InterPro" id="IPR035965">
    <property type="entry name" value="PAS-like_dom_sf"/>
</dbReference>
<dbReference type="SUPFAM" id="SSF55785">
    <property type="entry name" value="PYP-like sensor domain (PAS domain)"/>
    <property type="match status" value="4"/>
</dbReference>
<dbReference type="InterPro" id="IPR000700">
    <property type="entry name" value="PAS-assoc_C"/>
</dbReference>
<keyword evidence="10" id="KW-1185">Reference proteome</keyword>